<feature type="compositionally biased region" description="Acidic residues" evidence="1">
    <location>
        <begin position="112"/>
        <end position="130"/>
    </location>
</feature>
<dbReference type="Proteomes" id="UP000076532">
    <property type="component" value="Unassembled WGS sequence"/>
</dbReference>
<gene>
    <name evidence="2" type="ORF">FIBSPDRAFT_861848</name>
</gene>
<protein>
    <submittedName>
        <fullName evidence="2">Uncharacterized protein</fullName>
    </submittedName>
</protein>
<evidence type="ECO:0000313" key="3">
    <source>
        <dbReference type="Proteomes" id="UP000076532"/>
    </source>
</evidence>
<reference evidence="2 3" key="1">
    <citation type="journal article" date="2016" name="Mol. Biol. Evol.">
        <title>Comparative Genomics of Early-Diverging Mushroom-Forming Fungi Provides Insights into the Origins of Lignocellulose Decay Capabilities.</title>
        <authorList>
            <person name="Nagy L.G."/>
            <person name="Riley R."/>
            <person name="Tritt A."/>
            <person name="Adam C."/>
            <person name="Daum C."/>
            <person name="Floudas D."/>
            <person name="Sun H."/>
            <person name="Yadav J.S."/>
            <person name="Pangilinan J."/>
            <person name="Larsson K.H."/>
            <person name="Matsuura K."/>
            <person name="Barry K."/>
            <person name="Labutti K."/>
            <person name="Kuo R."/>
            <person name="Ohm R.A."/>
            <person name="Bhattacharya S.S."/>
            <person name="Shirouzu T."/>
            <person name="Yoshinaga Y."/>
            <person name="Martin F.M."/>
            <person name="Grigoriev I.V."/>
            <person name="Hibbett D.S."/>
        </authorList>
    </citation>
    <scope>NUCLEOTIDE SEQUENCE [LARGE SCALE GENOMIC DNA]</scope>
    <source>
        <strain evidence="2 3">CBS 109695</strain>
    </source>
</reference>
<accession>A0A166IYZ9</accession>
<evidence type="ECO:0000313" key="2">
    <source>
        <dbReference type="EMBL" id="KZP20316.1"/>
    </source>
</evidence>
<name>A0A166IYZ9_9AGAM</name>
<proteinExistence type="predicted"/>
<sequence>MAPKSDSLSVHANSSLQPPRSPRGAPAALAGRRPSGGQVRKQGAQWNDREDIDDGQDEALEVSGDEDPAQEPSPSGGQVVDLRDAARVVPAKVRGIAREFEVVQGSPRVIALDDEPAGPAPTEEDWENVDAGDVEQRKTYSAVVSDRGSAPQ</sequence>
<keyword evidence="3" id="KW-1185">Reference proteome</keyword>
<feature type="compositionally biased region" description="Low complexity" evidence="1">
    <location>
        <begin position="22"/>
        <end position="37"/>
    </location>
</feature>
<feature type="compositionally biased region" description="Acidic residues" evidence="1">
    <location>
        <begin position="50"/>
        <end position="69"/>
    </location>
</feature>
<feature type="region of interest" description="Disordered" evidence="1">
    <location>
        <begin position="111"/>
        <end position="130"/>
    </location>
</feature>
<feature type="compositionally biased region" description="Polar residues" evidence="1">
    <location>
        <begin position="1"/>
        <end position="17"/>
    </location>
</feature>
<dbReference type="OrthoDB" id="2739946at2759"/>
<organism evidence="2 3">
    <name type="scientific">Athelia psychrophila</name>
    <dbReference type="NCBI Taxonomy" id="1759441"/>
    <lineage>
        <taxon>Eukaryota</taxon>
        <taxon>Fungi</taxon>
        <taxon>Dikarya</taxon>
        <taxon>Basidiomycota</taxon>
        <taxon>Agaricomycotina</taxon>
        <taxon>Agaricomycetes</taxon>
        <taxon>Agaricomycetidae</taxon>
        <taxon>Atheliales</taxon>
        <taxon>Atheliaceae</taxon>
        <taxon>Athelia</taxon>
    </lineage>
</organism>
<dbReference type="EMBL" id="KV417556">
    <property type="protein sequence ID" value="KZP20316.1"/>
    <property type="molecule type" value="Genomic_DNA"/>
</dbReference>
<dbReference type="AlphaFoldDB" id="A0A166IYZ9"/>
<feature type="region of interest" description="Disordered" evidence="1">
    <location>
        <begin position="1"/>
        <end position="83"/>
    </location>
</feature>
<evidence type="ECO:0000256" key="1">
    <source>
        <dbReference type="SAM" id="MobiDB-lite"/>
    </source>
</evidence>